<proteinExistence type="predicted"/>
<evidence type="ECO:0000313" key="2">
    <source>
        <dbReference type="EMBL" id="QAY74385.1"/>
    </source>
</evidence>
<gene>
    <name evidence="2" type="ORF">ET445_14665</name>
</gene>
<dbReference type="InterPro" id="IPR020471">
    <property type="entry name" value="AKR"/>
</dbReference>
<dbReference type="KEGG" id="agf:ET445_14665"/>
<dbReference type="Gene3D" id="3.20.20.100">
    <property type="entry name" value="NADP-dependent oxidoreductase domain"/>
    <property type="match status" value="1"/>
</dbReference>
<dbReference type="SUPFAM" id="SSF51430">
    <property type="entry name" value="NAD(P)-linked oxidoreductase"/>
    <property type="match status" value="1"/>
</dbReference>
<dbReference type="PANTHER" id="PTHR42686:SF1">
    <property type="entry name" value="GH17980P-RELATED"/>
    <property type="match status" value="1"/>
</dbReference>
<dbReference type="Proteomes" id="UP000291259">
    <property type="component" value="Chromosome"/>
</dbReference>
<dbReference type="AlphaFoldDB" id="A0A4P6FEN6"/>
<dbReference type="EMBL" id="CP035491">
    <property type="protein sequence ID" value="QAY74385.1"/>
    <property type="molecule type" value="Genomic_DNA"/>
</dbReference>
<protein>
    <submittedName>
        <fullName evidence="2">Aldo/keto reductase</fullName>
    </submittedName>
</protein>
<organism evidence="2 3">
    <name type="scientific">Agromyces protaetiae</name>
    <dbReference type="NCBI Taxonomy" id="2509455"/>
    <lineage>
        <taxon>Bacteria</taxon>
        <taxon>Bacillati</taxon>
        <taxon>Actinomycetota</taxon>
        <taxon>Actinomycetes</taxon>
        <taxon>Micrococcales</taxon>
        <taxon>Microbacteriaceae</taxon>
        <taxon>Agromyces</taxon>
    </lineage>
</organism>
<dbReference type="InterPro" id="IPR036812">
    <property type="entry name" value="NAD(P)_OxRdtase_dom_sf"/>
</dbReference>
<dbReference type="InterPro" id="IPR023210">
    <property type="entry name" value="NADP_OxRdtase_dom"/>
</dbReference>
<evidence type="ECO:0000259" key="1">
    <source>
        <dbReference type="Pfam" id="PF00248"/>
    </source>
</evidence>
<evidence type="ECO:0000313" key="3">
    <source>
        <dbReference type="Proteomes" id="UP000291259"/>
    </source>
</evidence>
<feature type="domain" description="NADP-dependent oxidoreductase" evidence="1">
    <location>
        <begin position="31"/>
        <end position="335"/>
    </location>
</feature>
<dbReference type="GO" id="GO:0016491">
    <property type="term" value="F:oxidoreductase activity"/>
    <property type="evidence" value="ECO:0007669"/>
    <property type="project" value="InterPro"/>
</dbReference>
<keyword evidence="3" id="KW-1185">Reference proteome</keyword>
<sequence length="340" mass="36590">MARRPRRSDRVTAARPETRAAAEAVGTRLGPLGFGAAPIGNLYREVTDAEARAALETAWAGGIRYFDTAPHYGLGLSERRLGAFLRERPRDEFVVSTKVGRILEPNPDFAGGDDLDHGFAVPNDLVRRFDPSETGVRKSLEDSLERLGLDRVDVLYLHDPDAYDLDRGLAEALPALAKLRDEGLVAAIGIGVNDAAVAARAVREGDLDLVMIAGRYTLLEQPALDDLLPLCVERGVGVVAAAPFNSGLLARDTPPADATYNYGDVPADVLARARELADICRAEGVSLPVAAVQYPLRHPAVRSVVAGTARADAVRENVDRLHTPIPDGFWERLEAQGVIP</sequence>
<reference evidence="2 3" key="1">
    <citation type="submission" date="2019-01" db="EMBL/GenBank/DDBJ databases">
        <title>Genome sequencing of strain FW100M-8.</title>
        <authorList>
            <person name="Heo J."/>
            <person name="Kim S.-J."/>
            <person name="Kim J.-S."/>
            <person name="Hong S.-B."/>
            <person name="Kwon S.-W."/>
        </authorList>
    </citation>
    <scope>NUCLEOTIDE SEQUENCE [LARGE SCALE GENOMIC DNA]</scope>
    <source>
        <strain evidence="2 3">FW100M-8</strain>
    </source>
</reference>
<accession>A0A4P6FEN6</accession>
<dbReference type="Pfam" id="PF00248">
    <property type="entry name" value="Aldo_ket_red"/>
    <property type="match status" value="1"/>
</dbReference>
<dbReference type="PANTHER" id="PTHR42686">
    <property type="entry name" value="GH17980P-RELATED"/>
    <property type="match status" value="1"/>
</dbReference>
<dbReference type="CDD" id="cd19152">
    <property type="entry name" value="AKR_AKR15A"/>
    <property type="match status" value="1"/>
</dbReference>
<dbReference type="GO" id="GO:0005829">
    <property type="term" value="C:cytosol"/>
    <property type="evidence" value="ECO:0007669"/>
    <property type="project" value="TreeGrafter"/>
</dbReference>
<dbReference type="OrthoDB" id="9768851at2"/>
<name>A0A4P6FEN6_9MICO</name>